<accession>A0A2J6QCE8</accession>
<dbReference type="EMBL" id="KZ613474">
    <property type="protein sequence ID" value="PMD23908.1"/>
    <property type="molecule type" value="Genomic_DNA"/>
</dbReference>
<name>A0A2J6QCE8_9HELO</name>
<protein>
    <submittedName>
        <fullName evidence="1">Uncharacterized protein</fullName>
    </submittedName>
</protein>
<keyword evidence="2" id="KW-1185">Reference proteome</keyword>
<organism evidence="1 2">
    <name type="scientific">Hyaloscypha hepaticicola</name>
    <dbReference type="NCBI Taxonomy" id="2082293"/>
    <lineage>
        <taxon>Eukaryota</taxon>
        <taxon>Fungi</taxon>
        <taxon>Dikarya</taxon>
        <taxon>Ascomycota</taxon>
        <taxon>Pezizomycotina</taxon>
        <taxon>Leotiomycetes</taxon>
        <taxon>Helotiales</taxon>
        <taxon>Hyaloscyphaceae</taxon>
        <taxon>Hyaloscypha</taxon>
    </lineage>
</organism>
<dbReference type="Proteomes" id="UP000235672">
    <property type="component" value="Unassembled WGS sequence"/>
</dbReference>
<gene>
    <name evidence="1" type="ORF">NA56DRAFT_657138</name>
</gene>
<reference evidence="1 2" key="1">
    <citation type="submission" date="2016-05" db="EMBL/GenBank/DDBJ databases">
        <title>A degradative enzymes factory behind the ericoid mycorrhizal symbiosis.</title>
        <authorList>
            <consortium name="DOE Joint Genome Institute"/>
            <person name="Martino E."/>
            <person name="Morin E."/>
            <person name="Grelet G."/>
            <person name="Kuo A."/>
            <person name="Kohler A."/>
            <person name="Daghino S."/>
            <person name="Barry K."/>
            <person name="Choi C."/>
            <person name="Cichocki N."/>
            <person name="Clum A."/>
            <person name="Copeland A."/>
            <person name="Hainaut M."/>
            <person name="Haridas S."/>
            <person name="Labutti K."/>
            <person name="Lindquist E."/>
            <person name="Lipzen A."/>
            <person name="Khouja H.-R."/>
            <person name="Murat C."/>
            <person name="Ohm R."/>
            <person name="Olson A."/>
            <person name="Spatafora J."/>
            <person name="Veneault-Fourrey C."/>
            <person name="Henrissat B."/>
            <person name="Grigoriev I."/>
            <person name="Martin F."/>
            <person name="Perotto S."/>
        </authorList>
    </citation>
    <scope>NUCLEOTIDE SEQUENCE [LARGE SCALE GENOMIC DNA]</scope>
    <source>
        <strain evidence="1 2">UAMH 7357</strain>
    </source>
</reference>
<proteinExistence type="predicted"/>
<evidence type="ECO:0000313" key="2">
    <source>
        <dbReference type="Proteomes" id="UP000235672"/>
    </source>
</evidence>
<sequence length="193" mass="20862">MGSGICPRWLREEVRGLEFENLECGEGLLWRLLRSIGGSWAGDLPSGKIDRAGTAFWASLKMLLRMSKSLRRHLRQKSSLQEPCATTGRPECTLGASRRGLHTLATLPGVGVGVGVDKEVVGGVVQMFVAESLVRRSAAPDVREASTAADFTTGILVCPLKEDRRGAGVTPFPLFQAVDACRLQQRISMAAEL</sequence>
<evidence type="ECO:0000313" key="1">
    <source>
        <dbReference type="EMBL" id="PMD23908.1"/>
    </source>
</evidence>
<dbReference type="AlphaFoldDB" id="A0A2J6QCE8"/>